<evidence type="ECO:0000256" key="7">
    <source>
        <dbReference type="ARBA" id="ARBA00040154"/>
    </source>
</evidence>
<feature type="compositionally biased region" description="Basic and acidic residues" evidence="12">
    <location>
        <begin position="1272"/>
        <end position="1288"/>
    </location>
</feature>
<protein>
    <recommendedName>
        <fullName evidence="7">tRNA (34-2'-O)-methyltransferase regulator WDR6</fullName>
    </recommendedName>
    <alternativeName>
        <fullName evidence="8">WD repeat-containing protein 6</fullName>
    </alternativeName>
</protein>
<keyword evidence="14" id="KW-1185">Reference proteome</keyword>
<dbReference type="InterPro" id="IPR011041">
    <property type="entry name" value="Quinoprot_gluc/sorb_DH_b-prop"/>
</dbReference>
<dbReference type="InterPro" id="IPR015943">
    <property type="entry name" value="WD40/YVTN_repeat-like_dom_sf"/>
</dbReference>
<sequence length="1434" mass="154419">MNNASHMIIRRLCSEMATVENGYVVDGAALVAPVTSLEFVGEEYLLTGEGPVLSVYSLHGQPKLCASQNVLQNYRIHGVRLRALVDCGVEEQHDGAAPGAWDRGAELAVFGGKGLRLVTLTGQGTIQLSGPLMELQDWLLDVRWLDEGSGALLGAVLAHNAALLLEAKSGHVVCLRSCQEVCLLYSGLLIGSLWDSAVLVGGTVFNQLIFWRPGRGARERAAPVERRLPGHSGVIFSLAYQPRTGLLASASDDRSVRVWSVGVLGEPGACGEPVCQRVLYGHQARVFCVRLAQGGVFSAGEDGACLMWGGDGRVERTFKGHRAGGVRALAVSQEQHWLATGGADGGVRLWRVREAESESGRREGREEEGVAGCVAGAVVEGVVEGVVDLEFRGQGAPKEVCLVEGAGVLVCTDQGKVYLREGQDWTCVWEGAPEFQSYCVMEVVCVREGVCVCAVGNLSGGVCVFPLAHPERGVVLRASEGKVHSLQWVWPGQGQDVCLLASGAEGRVYRWLIGVDAGEVGVALCIRQLQPFSLPPCAKRWLTCALTLTHAHTQHTLWVCGDRRGSLLLYREKEQSRETQAGEERSRPRRDQSQGSAAELNGDAQEERGGVGERGHEAGAEALEPVCVLFGVHGKQGVTSVCERDGLCYSTGRDGFVRVLVVHGDTLTVQRAQRAAKGMEWLERVLFLQESRQERDRSGEEGPVEGGGGGVERGSGGRGGGGGGGGGVVVERGSGGRGGVERGRGGEGQAEAKARVPAEARFALVGFWSVSFVVWDPVRQETLLSVPCGGGHRSWGYGPPVLSDHCVGGGQLVFIKQGAVLAHCPPTHSRSVAMTSGQALREGLHGRGVGCLCRLGSLGHWEVLVTGGEDTSVSVLALHSETGATRLLSSITDHISSVRTLTALRRDAPRSSSLSALLFSAGGRAQLQCYRLLIGWEGDARQPTCQVSQIASHRLDEQWERKRNRHKTVKMDPETRYMGMAVVHDGPDRVLLALACSDGAVRLFGGSEHAGKVELLWECFYHQRCVLSIAAHHLLSPGGQRCVVVLSAATDGQVCVWDWTSVLALDEGQNWQGPSEPCFTLPVHQSGVNGLCVWEEPEAGSQDNRLLSVASGGDDGQLSVFLLKATFHQHGSEGAALTLELLSRWSEPLAHAAPLTALYAIDRSLIVSTSPDQRVCVWSVCERSSSLRPAGAAFTHTADVAGLEVWRRRGEAGAWAAVCGQGLQLLTITPRGRDGHRDGQMDTDSRELQERLKQEDTSDGDEKLNRRKGWRRREERSPSSAPSEERPSPHMKRKRGALHTQPSTALPDSMAPWEGPSLSDSSFTSIPRPPPPRPRPPPPPPPAPPPSAAPPASHPSQPVVTTTQSGRSGRLRRRPLPPRRPPRPPRLPPLRPVSNLSFTRSFTFSFFELPLHQSARCRAERLKDLTLLLRQVHY</sequence>
<feature type="compositionally biased region" description="Pro residues" evidence="12">
    <location>
        <begin position="1327"/>
        <end position="1353"/>
    </location>
</feature>
<dbReference type="GO" id="GO:0005737">
    <property type="term" value="C:cytoplasm"/>
    <property type="evidence" value="ECO:0007669"/>
    <property type="project" value="UniProtKB-SubCell"/>
</dbReference>
<dbReference type="InterPro" id="IPR036322">
    <property type="entry name" value="WD40_repeat_dom_sf"/>
</dbReference>
<feature type="compositionally biased region" description="Basic and acidic residues" evidence="12">
    <location>
        <begin position="605"/>
        <end position="614"/>
    </location>
</feature>
<keyword evidence="5" id="KW-0677">Repeat</keyword>
<dbReference type="SUPFAM" id="SSF50952">
    <property type="entry name" value="Soluble quinoprotein glucose dehydrogenase"/>
    <property type="match status" value="1"/>
</dbReference>
<feature type="compositionally biased region" description="Basic and acidic residues" evidence="12">
    <location>
        <begin position="739"/>
        <end position="752"/>
    </location>
</feature>
<keyword evidence="4" id="KW-0819">tRNA processing</keyword>
<dbReference type="InterPro" id="IPR051973">
    <property type="entry name" value="tRNA_Anticodon_Mtase-Reg"/>
</dbReference>
<feature type="compositionally biased region" description="Basic and acidic residues" evidence="12">
    <location>
        <begin position="1231"/>
        <end position="1264"/>
    </location>
</feature>
<name>A0AAV6H686_9TELE</name>
<dbReference type="InterPro" id="IPR001680">
    <property type="entry name" value="WD40_rpt"/>
</dbReference>
<reference evidence="13" key="1">
    <citation type="submission" date="2020-10" db="EMBL/GenBank/DDBJ databases">
        <title>Chromosome-scale genome assembly of the Allis shad, Alosa alosa.</title>
        <authorList>
            <person name="Margot Z."/>
            <person name="Christophe K."/>
            <person name="Cabau C."/>
            <person name="Louis A."/>
            <person name="Berthelot C."/>
            <person name="Parey E."/>
            <person name="Roest Crollius H."/>
            <person name="Montfort J."/>
            <person name="Robinson-Rechavi M."/>
            <person name="Bucao C."/>
            <person name="Bouchez O."/>
            <person name="Gislard M."/>
            <person name="Lluch J."/>
            <person name="Milhes M."/>
            <person name="Lampietro C."/>
            <person name="Lopez Roques C."/>
            <person name="Donnadieu C."/>
            <person name="Braasch I."/>
            <person name="Desvignes T."/>
            <person name="Postlethwait J."/>
            <person name="Bobe J."/>
            <person name="Guiguen Y."/>
        </authorList>
    </citation>
    <scope>NUCLEOTIDE SEQUENCE</scope>
    <source>
        <strain evidence="13">M-15738</strain>
        <tissue evidence="13">Blood</tissue>
    </source>
</reference>
<gene>
    <name evidence="13" type="ORF">AALO_G00058460</name>
</gene>
<feature type="repeat" description="WD" evidence="11">
    <location>
        <begin position="326"/>
        <end position="360"/>
    </location>
</feature>
<accession>A0AAV6H686</accession>
<evidence type="ECO:0000256" key="8">
    <source>
        <dbReference type="ARBA" id="ARBA00041816"/>
    </source>
</evidence>
<comment type="caution">
    <text evidence="13">The sequence shown here is derived from an EMBL/GenBank/DDBJ whole genome shotgun (WGS) entry which is preliminary data.</text>
</comment>
<comment type="function">
    <text evidence="9">Together with methyltransferase FTSJ1, methylates the 2'-O-ribose of nucleotides at position 34 of the tRNA anticodon loop of substrate tRNAs. Required for the correct positioning of the substrate tRNA for methylation. Required to suppress amino acid starvation-induced autophagy. Enhances the STK11/LKB1-induced cell growth suppression activity.</text>
</comment>
<dbReference type="GO" id="GO:0030488">
    <property type="term" value="P:tRNA methylation"/>
    <property type="evidence" value="ECO:0007669"/>
    <property type="project" value="TreeGrafter"/>
</dbReference>
<dbReference type="PROSITE" id="PS50082">
    <property type="entry name" value="WD_REPEATS_2"/>
    <property type="match status" value="2"/>
</dbReference>
<evidence type="ECO:0000256" key="2">
    <source>
        <dbReference type="ARBA" id="ARBA00022490"/>
    </source>
</evidence>
<comment type="similarity">
    <text evidence="6">Belongs to the WD repeat WDR6 family.</text>
</comment>
<feature type="region of interest" description="Disordered" evidence="12">
    <location>
        <begin position="692"/>
        <end position="752"/>
    </location>
</feature>
<feature type="compositionally biased region" description="Gly residues" evidence="12">
    <location>
        <begin position="704"/>
        <end position="738"/>
    </location>
</feature>
<evidence type="ECO:0000256" key="3">
    <source>
        <dbReference type="ARBA" id="ARBA00022574"/>
    </source>
</evidence>
<dbReference type="Gene3D" id="2.130.10.10">
    <property type="entry name" value="YVTN repeat-like/Quinoprotein amine dehydrogenase"/>
    <property type="match status" value="2"/>
</dbReference>
<evidence type="ECO:0000313" key="14">
    <source>
        <dbReference type="Proteomes" id="UP000823561"/>
    </source>
</evidence>
<proteinExistence type="inferred from homology"/>
<dbReference type="SUPFAM" id="SSF50978">
    <property type="entry name" value="WD40 repeat-like"/>
    <property type="match status" value="2"/>
</dbReference>
<feature type="compositionally biased region" description="Basic residues" evidence="12">
    <location>
        <begin position="1369"/>
        <end position="1383"/>
    </location>
</feature>
<dbReference type="SMART" id="SM00320">
    <property type="entry name" value="WD40"/>
    <property type="match status" value="7"/>
</dbReference>
<dbReference type="EMBL" id="JADWDJ010000004">
    <property type="protein sequence ID" value="KAG5282660.1"/>
    <property type="molecule type" value="Genomic_DNA"/>
</dbReference>
<keyword evidence="2" id="KW-0963">Cytoplasm</keyword>
<comment type="subunit">
    <text evidence="10">Interacts with FTSJ1; the interaction is direct, and required for 2'-O-methylation of position 34 in substrate tRNAs. Interacts with IRS4. Interacts with STK11/LKB1.</text>
</comment>
<dbReference type="PROSITE" id="PS50294">
    <property type="entry name" value="WD_REPEATS_REGION"/>
    <property type="match status" value="1"/>
</dbReference>
<evidence type="ECO:0000256" key="10">
    <source>
        <dbReference type="ARBA" id="ARBA00047056"/>
    </source>
</evidence>
<organism evidence="13 14">
    <name type="scientific">Alosa alosa</name>
    <name type="common">allis shad</name>
    <dbReference type="NCBI Taxonomy" id="278164"/>
    <lineage>
        <taxon>Eukaryota</taxon>
        <taxon>Metazoa</taxon>
        <taxon>Chordata</taxon>
        <taxon>Craniata</taxon>
        <taxon>Vertebrata</taxon>
        <taxon>Euteleostomi</taxon>
        <taxon>Actinopterygii</taxon>
        <taxon>Neopterygii</taxon>
        <taxon>Teleostei</taxon>
        <taxon>Clupei</taxon>
        <taxon>Clupeiformes</taxon>
        <taxon>Clupeoidei</taxon>
        <taxon>Clupeidae</taxon>
        <taxon>Alosa</taxon>
    </lineage>
</organism>
<feature type="region of interest" description="Disordered" evidence="12">
    <location>
        <begin position="1229"/>
        <end position="1393"/>
    </location>
</feature>
<evidence type="ECO:0000256" key="11">
    <source>
        <dbReference type="PROSITE-ProRule" id="PRU00221"/>
    </source>
</evidence>
<evidence type="ECO:0000256" key="9">
    <source>
        <dbReference type="ARBA" id="ARBA00045751"/>
    </source>
</evidence>
<feature type="region of interest" description="Disordered" evidence="12">
    <location>
        <begin position="574"/>
        <end position="614"/>
    </location>
</feature>
<evidence type="ECO:0000313" key="13">
    <source>
        <dbReference type="EMBL" id="KAG5282660.1"/>
    </source>
</evidence>
<dbReference type="Pfam" id="PF00400">
    <property type="entry name" value="WD40"/>
    <property type="match status" value="3"/>
</dbReference>
<keyword evidence="3 11" id="KW-0853">WD repeat</keyword>
<dbReference type="PANTHER" id="PTHR14344:SF3">
    <property type="entry name" value="WD REPEAT-CONTAINING PROTEIN 6"/>
    <property type="match status" value="1"/>
</dbReference>
<dbReference type="Proteomes" id="UP000823561">
    <property type="component" value="Chromosome 4"/>
</dbReference>
<dbReference type="PANTHER" id="PTHR14344">
    <property type="entry name" value="WD REPEAT PROTEIN"/>
    <property type="match status" value="1"/>
</dbReference>
<comment type="subcellular location">
    <subcellularLocation>
        <location evidence="1">Cytoplasm</location>
    </subcellularLocation>
</comment>
<evidence type="ECO:0000256" key="4">
    <source>
        <dbReference type="ARBA" id="ARBA00022694"/>
    </source>
</evidence>
<evidence type="ECO:0000256" key="1">
    <source>
        <dbReference type="ARBA" id="ARBA00004496"/>
    </source>
</evidence>
<evidence type="ECO:0000256" key="6">
    <source>
        <dbReference type="ARBA" id="ARBA00038255"/>
    </source>
</evidence>
<feature type="compositionally biased region" description="Basic and acidic residues" evidence="12">
    <location>
        <begin position="574"/>
        <end position="592"/>
    </location>
</feature>
<evidence type="ECO:0000256" key="12">
    <source>
        <dbReference type="SAM" id="MobiDB-lite"/>
    </source>
</evidence>
<feature type="repeat" description="WD" evidence="11">
    <location>
        <begin position="228"/>
        <end position="261"/>
    </location>
</feature>
<evidence type="ECO:0000256" key="5">
    <source>
        <dbReference type="ARBA" id="ARBA00022737"/>
    </source>
</evidence>